<proteinExistence type="predicted"/>
<protein>
    <submittedName>
        <fullName evidence="1">Uncharacterized protein</fullName>
    </submittedName>
</protein>
<feature type="non-terminal residue" evidence="1">
    <location>
        <position position="1"/>
    </location>
</feature>
<dbReference type="Proteomes" id="UP000265520">
    <property type="component" value="Unassembled WGS sequence"/>
</dbReference>
<name>A0A392VYH7_9FABA</name>
<accession>A0A392VYH7</accession>
<evidence type="ECO:0000313" key="1">
    <source>
        <dbReference type="EMBL" id="MCI93246.1"/>
    </source>
</evidence>
<keyword evidence="2" id="KW-1185">Reference proteome</keyword>
<sequence>GGKGVFPLPGSSYWW</sequence>
<organism evidence="1 2">
    <name type="scientific">Trifolium medium</name>
    <dbReference type="NCBI Taxonomy" id="97028"/>
    <lineage>
        <taxon>Eukaryota</taxon>
        <taxon>Viridiplantae</taxon>
        <taxon>Streptophyta</taxon>
        <taxon>Embryophyta</taxon>
        <taxon>Tracheophyta</taxon>
        <taxon>Spermatophyta</taxon>
        <taxon>Magnoliopsida</taxon>
        <taxon>eudicotyledons</taxon>
        <taxon>Gunneridae</taxon>
        <taxon>Pentapetalae</taxon>
        <taxon>rosids</taxon>
        <taxon>fabids</taxon>
        <taxon>Fabales</taxon>
        <taxon>Fabaceae</taxon>
        <taxon>Papilionoideae</taxon>
        <taxon>50 kb inversion clade</taxon>
        <taxon>NPAAA clade</taxon>
        <taxon>Hologalegina</taxon>
        <taxon>IRL clade</taxon>
        <taxon>Trifolieae</taxon>
        <taxon>Trifolium</taxon>
    </lineage>
</organism>
<dbReference type="EMBL" id="LXQA011323999">
    <property type="protein sequence ID" value="MCI93246.1"/>
    <property type="molecule type" value="Genomic_DNA"/>
</dbReference>
<evidence type="ECO:0000313" key="2">
    <source>
        <dbReference type="Proteomes" id="UP000265520"/>
    </source>
</evidence>
<reference evidence="1 2" key="1">
    <citation type="journal article" date="2018" name="Front. Plant Sci.">
        <title>Red Clover (Trifolium pratense) and Zigzag Clover (T. medium) - A Picture of Genomic Similarities and Differences.</title>
        <authorList>
            <person name="Dluhosova J."/>
            <person name="Istvanek J."/>
            <person name="Nedelnik J."/>
            <person name="Repkova J."/>
        </authorList>
    </citation>
    <scope>NUCLEOTIDE SEQUENCE [LARGE SCALE GENOMIC DNA]</scope>
    <source>
        <strain evidence="2">cv. 10/8</strain>
        <tissue evidence="1">Leaf</tissue>
    </source>
</reference>
<comment type="caution">
    <text evidence="1">The sequence shown here is derived from an EMBL/GenBank/DDBJ whole genome shotgun (WGS) entry which is preliminary data.</text>
</comment>